<keyword evidence="2 7" id="KW-0813">Transport</keyword>
<evidence type="ECO:0000259" key="8">
    <source>
        <dbReference type="Pfam" id="PF04290"/>
    </source>
</evidence>
<feature type="transmembrane region" description="Helical" evidence="7">
    <location>
        <begin position="21"/>
        <end position="43"/>
    </location>
</feature>
<sequence length="180" mass="19721">MKKAVRQRVTLLGVTRSFIRFWAWGVGGSLLIAIVLMTAYSVAGNFLFRKPFPGDFEITQYGIAIAAFSFLPLAQLTRANVIVDIFTMRAGPRAIAIMEVLGSLVAIVFAVLLLWRMSLGFVDYYRQSEYTAILGIPLWSAYPPILFSLLLLLIASSITAAESMGVISRAPDGSRLVGPE</sequence>
<accession>A0A1F6VJ07</accession>
<evidence type="ECO:0000313" key="9">
    <source>
        <dbReference type="EMBL" id="OGI69602.1"/>
    </source>
</evidence>
<evidence type="ECO:0000256" key="3">
    <source>
        <dbReference type="ARBA" id="ARBA00022475"/>
    </source>
</evidence>
<proteinExistence type="inferred from homology"/>
<dbReference type="GO" id="GO:0022857">
    <property type="term" value="F:transmembrane transporter activity"/>
    <property type="evidence" value="ECO:0007669"/>
    <property type="project" value="UniProtKB-UniRule"/>
</dbReference>
<keyword evidence="3" id="KW-1003">Cell membrane</keyword>
<name>A0A1F6VJ07_9PROT</name>
<dbReference type="InterPro" id="IPR055348">
    <property type="entry name" value="DctQ"/>
</dbReference>
<feature type="transmembrane region" description="Helical" evidence="7">
    <location>
        <begin position="95"/>
        <end position="115"/>
    </location>
</feature>
<evidence type="ECO:0000256" key="7">
    <source>
        <dbReference type="RuleBase" id="RU369079"/>
    </source>
</evidence>
<comment type="caution">
    <text evidence="9">The sequence shown here is derived from an EMBL/GenBank/DDBJ whole genome shotgun (WGS) entry which is preliminary data.</text>
</comment>
<keyword evidence="7" id="KW-0997">Cell inner membrane</keyword>
<comment type="similarity">
    <text evidence="7">Belongs to the TRAP transporter small permease family.</text>
</comment>
<keyword evidence="4 7" id="KW-0812">Transmembrane</keyword>
<evidence type="ECO:0000256" key="4">
    <source>
        <dbReference type="ARBA" id="ARBA00022692"/>
    </source>
</evidence>
<keyword evidence="6 7" id="KW-0472">Membrane</keyword>
<feature type="transmembrane region" description="Helical" evidence="7">
    <location>
        <begin position="63"/>
        <end position="83"/>
    </location>
</feature>
<evidence type="ECO:0000256" key="6">
    <source>
        <dbReference type="ARBA" id="ARBA00023136"/>
    </source>
</evidence>
<gene>
    <name evidence="9" type="ORF">A2W18_02985</name>
</gene>
<comment type="subunit">
    <text evidence="7">The complex comprises the extracytoplasmic solute receptor protein and the two transmembrane proteins.</text>
</comment>
<keyword evidence="5 7" id="KW-1133">Transmembrane helix</keyword>
<reference evidence="9 10" key="1">
    <citation type="journal article" date="2016" name="Nat. Commun.">
        <title>Thousands of microbial genomes shed light on interconnected biogeochemical processes in an aquifer system.</title>
        <authorList>
            <person name="Anantharaman K."/>
            <person name="Brown C.T."/>
            <person name="Hug L.A."/>
            <person name="Sharon I."/>
            <person name="Castelle C.J."/>
            <person name="Probst A.J."/>
            <person name="Thomas B.C."/>
            <person name="Singh A."/>
            <person name="Wilkins M.J."/>
            <person name="Karaoz U."/>
            <person name="Brodie E.L."/>
            <person name="Williams K.H."/>
            <person name="Hubbard S.S."/>
            <person name="Banfield J.F."/>
        </authorList>
    </citation>
    <scope>NUCLEOTIDE SEQUENCE [LARGE SCALE GENOMIC DNA]</scope>
</reference>
<evidence type="ECO:0000256" key="1">
    <source>
        <dbReference type="ARBA" id="ARBA00004651"/>
    </source>
</evidence>
<evidence type="ECO:0000256" key="2">
    <source>
        <dbReference type="ARBA" id="ARBA00022448"/>
    </source>
</evidence>
<comment type="subcellular location">
    <subcellularLocation>
        <location evidence="7">Cell inner membrane</location>
        <topology evidence="7">Multi-pass membrane protein</topology>
    </subcellularLocation>
    <subcellularLocation>
        <location evidence="1">Cell membrane</location>
        <topology evidence="1">Multi-pass membrane protein</topology>
    </subcellularLocation>
</comment>
<feature type="domain" description="Tripartite ATP-independent periplasmic transporters DctQ component" evidence="8">
    <location>
        <begin position="34"/>
        <end position="156"/>
    </location>
</feature>
<dbReference type="Proteomes" id="UP000179076">
    <property type="component" value="Unassembled WGS sequence"/>
</dbReference>
<dbReference type="EMBL" id="MFSP01000017">
    <property type="protein sequence ID" value="OGI69602.1"/>
    <property type="molecule type" value="Genomic_DNA"/>
</dbReference>
<comment type="function">
    <text evidence="7">Part of the tripartite ATP-independent periplasmic (TRAP) transport system.</text>
</comment>
<dbReference type="AlphaFoldDB" id="A0A1F6VJ07"/>
<comment type="caution">
    <text evidence="7">Lacks conserved residue(s) required for the propagation of feature annotation.</text>
</comment>
<dbReference type="Pfam" id="PF04290">
    <property type="entry name" value="DctQ"/>
    <property type="match status" value="1"/>
</dbReference>
<evidence type="ECO:0000256" key="5">
    <source>
        <dbReference type="ARBA" id="ARBA00022989"/>
    </source>
</evidence>
<protein>
    <recommendedName>
        <fullName evidence="7">TRAP transporter small permease protein</fullName>
    </recommendedName>
</protein>
<dbReference type="GO" id="GO:0005886">
    <property type="term" value="C:plasma membrane"/>
    <property type="evidence" value="ECO:0007669"/>
    <property type="project" value="UniProtKB-SubCell"/>
</dbReference>
<evidence type="ECO:0000313" key="10">
    <source>
        <dbReference type="Proteomes" id="UP000179076"/>
    </source>
</evidence>
<organism evidence="9 10">
    <name type="scientific">Candidatus Muproteobacteria bacterium RBG_16_60_9</name>
    <dbReference type="NCBI Taxonomy" id="1817755"/>
    <lineage>
        <taxon>Bacteria</taxon>
        <taxon>Pseudomonadati</taxon>
        <taxon>Pseudomonadota</taxon>
        <taxon>Candidatus Muproteobacteria</taxon>
    </lineage>
</organism>